<organism evidence="1">
    <name type="scientific">Lotharella globosa</name>
    <dbReference type="NCBI Taxonomy" id="91324"/>
    <lineage>
        <taxon>Eukaryota</taxon>
        <taxon>Sar</taxon>
        <taxon>Rhizaria</taxon>
        <taxon>Cercozoa</taxon>
        <taxon>Chlorarachniophyceae</taxon>
        <taxon>Lotharella</taxon>
    </lineage>
</organism>
<gene>
    <name evidence="1" type="ORF">LGLO00237_LOCUS20862</name>
</gene>
<name>A0A7S3Z1Z4_9EUKA</name>
<sequence length="160" mass="18001">MSGDAKMASGYGSRKVLYKTKLVAGRAGNYVWNVFGEKGEWFECDVHNSDLALLLVEVLQEPRLGIEFNQEGSIVSQAAVLVRHLIPGIRSIPLYDPHNHPTLAHVMCQIEVQHRGDSEEDDVFDHPRNPLERFDNTDHCSEVAGMLFRERVGKKSCTIL</sequence>
<proteinExistence type="predicted"/>
<dbReference type="InterPro" id="IPR035892">
    <property type="entry name" value="C2_domain_sf"/>
</dbReference>
<protein>
    <submittedName>
        <fullName evidence="1">Uncharacterized protein</fullName>
    </submittedName>
</protein>
<dbReference type="EMBL" id="HBIV01029190">
    <property type="protein sequence ID" value="CAE0669235.1"/>
    <property type="molecule type" value="Transcribed_RNA"/>
</dbReference>
<evidence type="ECO:0000313" key="1">
    <source>
        <dbReference type="EMBL" id="CAE0669235.1"/>
    </source>
</evidence>
<accession>A0A7S3Z1Z4</accession>
<dbReference type="Gene3D" id="2.60.40.150">
    <property type="entry name" value="C2 domain"/>
    <property type="match status" value="1"/>
</dbReference>
<dbReference type="AlphaFoldDB" id="A0A7S3Z1Z4"/>
<reference evidence="1" key="1">
    <citation type="submission" date="2021-01" db="EMBL/GenBank/DDBJ databases">
        <authorList>
            <person name="Corre E."/>
            <person name="Pelletier E."/>
            <person name="Niang G."/>
            <person name="Scheremetjew M."/>
            <person name="Finn R."/>
            <person name="Kale V."/>
            <person name="Holt S."/>
            <person name="Cochrane G."/>
            <person name="Meng A."/>
            <person name="Brown T."/>
            <person name="Cohen L."/>
        </authorList>
    </citation>
    <scope>NUCLEOTIDE SEQUENCE</scope>
    <source>
        <strain evidence="1">CCCM811</strain>
    </source>
</reference>